<dbReference type="RefSeq" id="WP_118844950.1">
    <property type="nucleotide sequence ID" value="NZ_CP032091.1"/>
</dbReference>
<geneLocation type="plasmid" evidence="2 3">
    <name>unnamed1</name>
</geneLocation>
<dbReference type="Pfam" id="PF12895">
    <property type="entry name" value="ANAPC3"/>
    <property type="match status" value="1"/>
</dbReference>
<proteinExistence type="predicted"/>
<sequence length="332" mass="37916">MKYLIWSFIFVNTFAHAEPYIPNDNDVIATSSTPLAATLTLQELATLFEQTQYAGQTESKQGLLKRYLEQQVNTSDDPEILYYYARVLQREHQFDEALAFLARVKELSPHHVNAALLTANILMVQGKFDDAKSECLNLIGHASIETVTTCSLDAQSQTGKLEESFQALKKIARKETMSLNTRHVLAEMAFRLNKPEQTIDYLATVNLKNSPVSLVVLWADAHLAMNNLDTVLSTLSALLDDSANLEDAILLRLAQAEKNKVDNQSNKWRLKLKERIILRELRQDLFHASDLTWYYLTIEENQSKARYWANINWKHAKMDSDKQLLKLANDID</sequence>
<dbReference type="PROSITE" id="PS50005">
    <property type="entry name" value="TPR"/>
    <property type="match status" value="1"/>
</dbReference>
<gene>
    <name evidence="2" type="ORF">D0907_17845</name>
</gene>
<reference evidence="2 3" key="1">
    <citation type="submission" date="2018-08" db="EMBL/GenBank/DDBJ databases">
        <title>Draft genome sequence of Pseudoalteromonas donghaensis HJ51.</title>
        <authorList>
            <person name="Oh J."/>
            <person name="Roh D."/>
        </authorList>
    </citation>
    <scope>NUCLEOTIDE SEQUENCE [LARGE SCALE GENOMIC DNA]</scope>
    <source>
        <strain evidence="2 3">HJ51</strain>
        <plasmid evidence="2 3">unnamed1</plasmid>
    </source>
</reference>
<dbReference type="KEGG" id="pdj:D0907_17845"/>
<keyword evidence="1" id="KW-0802">TPR repeat</keyword>
<accession>A0AAD0S473</accession>
<dbReference type="AlphaFoldDB" id="A0AAD0S473"/>
<evidence type="ECO:0000256" key="1">
    <source>
        <dbReference type="PROSITE-ProRule" id="PRU00339"/>
    </source>
</evidence>
<dbReference type="InterPro" id="IPR011990">
    <property type="entry name" value="TPR-like_helical_dom_sf"/>
</dbReference>
<keyword evidence="2" id="KW-0614">Plasmid</keyword>
<dbReference type="SUPFAM" id="SSF48452">
    <property type="entry name" value="TPR-like"/>
    <property type="match status" value="1"/>
</dbReference>
<feature type="repeat" description="TPR" evidence="1">
    <location>
        <begin position="78"/>
        <end position="111"/>
    </location>
</feature>
<dbReference type="EMBL" id="CP032091">
    <property type="protein sequence ID" value="AXV67184.1"/>
    <property type="molecule type" value="Genomic_DNA"/>
</dbReference>
<protein>
    <recommendedName>
        <fullName evidence="4">Tetratricopeptide repeat protein</fullName>
    </recommendedName>
</protein>
<name>A0AAD0S473_9GAMM</name>
<dbReference type="Gene3D" id="1.25.40.10">
    <property type="entry name" value="Tetratricopeptide repeat domain"/>
    <property type="match status" value="1"/>
</dbReference>
<evidence type="ECO:0000313" key="3">
    <source>
        <dbReference type="Proteomes" id="UP000264605"/>
    </source>
</evidence>
<organism evidence="2 3">
    <name type="scientific">Pseudoalteromonas lipolytica</name>
    <dbReference type="NCBI Taxonomy" id="570156"/>
    <lineage>
        <taxon>Bacteria</taxon>
        <taxon>Pseudomonadati</taxon>
        <taxon>Pseudomonadota</taxon>
        <taxon>Gammaproteobacteria</taxon>
        <taxon>Alteromonadales</taxon>
        <taxon>Pseudoalteromonadaceae</taxon>
        <taxon>Pseudoalteromonas</taxon>
    </lineage>
</organism>
<evidence type="ECO:0000313" key="2">
    <source>
        <dbReference type="EMBL" id="AXV67184.1"/>
    </source>
</evidence>
<evidence type="ECO:0008006" key="4">
    <source>
        <dbReference type="Google" id="ProtNLM"/>
    </source>
</evidence>
<dbReference type="GeneID" id="99507347"/>
<dbReference type="Proteomes" id="UP000264605">
    <property type="component" value="Plasmid unnamed1"/>
</dbReference>
<dbReference type="InterPro" id="IPR019734">
    <property type="entry name" value="TPR_rpt"/>
</dbReference>